<feature type="domain" description="Antitoxin Xre/MbcA/ParS-like toxin-binding" evidence="1">
    <location>
        <begin position="37"/>
        <end position="80"/>
    </location>
</feature>
<sequence>MANDEPLSLDAFAALKARFGQQSRKAQAYYTVMHEVRAIVGGDEAASAWMDEARAALGGMSAAQAVGAGREEEVLAYVRALKK</sequence>
<evidence type="ECO:0000313" key="3">
    <source>
        <dbReference type="Proteomes" id="UP001198602"/>
    </source>
</evidence>
<dbReference type="InterPro" id="IPR024467">
    <property type="entry name" value="Xre/MbcA/ParS-like_toxin-bd"/>
</dbReference>
<accession>A0ABS7Y509</accession>
<evidence type="ECO:0000313" key="2">
    <source>
        <dbReference type="EMBL" id="MCA1854763.1"/>
    </source>
</evidence>
<dbReference type="EMBL" id="JAHYBX010000001">
    <property type="protein sequence ID" value="MCA1854763.1"/>
    <property type="molecule type" value="Genomic_DNA"/>
</dbReference>
<name>A0ABS7Y509_9BURK</name>
<dbReference type="Proteomes" id="UP001198602">
    <property type="component" value="Unassembled WGS sequence"/>
</dbReference>
<reference evidence="2 3" key="1">
    <citation type="submission" date="2021-07" db="EMBL/GenBank/DDBJ databases">
        <title>Characterization of Violacein-producing bacteria and related species.</title>
        <authorList>
            <person name="Wilson H.S."/>
            <person name="De Leon M.E."/>
        </authorList>
    </citation>
    <scope>NUCLEOTIDE SEQUENCE [LARGE SCALE GENOMIC DNA]</scope>
    <source>
        <strain evidence="2 3">HSC-2F05</strain>
    </source>
</reference>
<protein>
    <submittedName>
        <fullName evidence="2">MbcA/ParS/Xre antitoxin family protein</fullName>
    </submittedName>
</protein>
<dbReference type="Pfam" id="PF09722">
    <property type="entry name" value="Xre_MbcA_ParS_C"/>
    <property type="match status" value="1"/>
</dbReference>
<comment type="caution">
    <text evidence="2">The sequence shown here is derived from an EMBL/GenBank/DDBJ whole genome shotgun (WGS) entry which is preliminary data.</text>
</comment>
<evidence type="ECO:0000259" key="1">
    <source>
        <dbReference type="Pfam" id="PF09722"/>
    </source>
</evidence>
<keyword evidence="3" id="KW-1185">Reference proteome</keyword>
<dbReference type="RefSeq" id="WP_225237199.1">
    <property type="nucleotide sequence ID" value="NZ_JAHYBX010000001.1"/>
</dbReference>
<gene>
    <name evidence="2" type="ORF">LE190_02315</name>
</gene>
<proteinExistence type="predicted"/>
<organism evidence="2 3">
    <name type="scientific">Massilia hydrophila</name>
    <dbReference type="NCBI Taxonomy" id="3044279"/>
    <lineage>
        <taxon>Bacteria</taxon>
        <taxon>Pseudomonadati</taxon>
        <taxon>Pseudomonadota</taxon>
        <taxon>Betaproteobacteria</taxon>
        <taxon>Burkholderiales</taxon>
        <taxon>Oxalobacteraceae</taxon>
        <taxon>Telluria group</taxon>
        <taxon>Massilia</taxon>
    </lineage>
</organism>